<gene>
    <name evidence="1" type="ORF">GN958_ATG16545</name>
</gene>
<dbReference type="AlphaFoldDB" id="A0A8S9TZN6"/>
<name>A0A8S9TZN6_PHYIN</name>
<proteinExistence type="predicted"/>
<dbReference type="Proteomes" id="UP000704712">
    <property type="component" value="Unassembled WGS sequence"/>
</dbReference>
<protein>
    <submittedName>
        <fullName evidence="1">Uncharacterized protein</fullName>
    </submittedName>
</protein>
<evidence type="ECO:0000313" key="2">
    <source>
        <dbReference type="Proteomes" id="UP000704712"/>
    </source>
</evidence>
<accession>A0A8S9TZN6</accession>
<sequence>MRRLAPHHQGKDEVIDRERNYKEQAATSLKSNIGPPLSQAHVFEFNGSADLTQNRRSERISSRNVSWVLSAAHFTLRELIQKPINLRKLECPTNGCSGKRQFETRLLLYKPMTPMI</sequence>
<evidence type="ECO:0000313" key="1">
    <source>
        <dbReference type="EMBL" id="KAF4134245.1"/>
    </source>
</evidence>
<dbReference type="EMBL" id="JAACNO010002324">
    <property type="protein sequence ID" value="KAF4134245.1"/>
    <property type="molecule type" value="Genomic_DNA"/>
</dbReference>
<comment type="caution">
    <text evidence="1">The sequence shown here is derived from an EMBL/GenBank/DDBJ whole genome shotgun (WGS) entry which is preliminary data.</text>
</comment>
<organism evidence="1 2">
    <name type="scientific">Phytophthora infestans</name>
    <name type="common">Potato late blight agent</name>
    <name type="synonym">Botrytis infestans</name>
    <dbReference type="NCBI Taxonomy" id="4787"/>
    <lineage>
        <taxon>Eukaryota</taxon>
        <taxon>Sar</taxon>
        <taxon>Stramenopiles</taxon>
        <taxon>Oomycota</taxon>
        <taxon>Peronosporomycetes</taxon>
        <taxon>Peronosporales</taxon>
        <taxon>Peronosporaceae</taxon>
        <taxon>Phytophthora</taxon>
    </lineage>
</organism>
<reference evidence="1" key="1">
    <citation type="submission" date="2020-03" db="EMBL/GenBank/DDBJ databases">
        <title>Hybrid Assembly of Korean Phytophthora infestans isolates.</title>
        <authorList>
            <person name="Prokchorchik M."/>
            <person name="Lee Y."/>
            <person name="Seo J."/>
            <person name="Cho J.-H."/>
            <person name="Park Y.-E."/>
            <person name="Jang D.-C."/>
            <person name="Im J.-S."/>
            <person name="Choi J.-G."/>
            <person name="Park H.-J."/>
            <person name="Lee G.-B."/>
            <person name="Lee Y.-G."/>
            <person name="Hong S.-Y."/>
            <person name="Cho K."/>
            <person name="Sohn K.H."/>
        </authorList>
    </citation>
    <scope>NUCLEOTIDE SEQUENCE</scope>
    <source>
        <strain evidence="1">KR_2_A2</strain>
    </source>
</reference>